<evidence type="ECO:0000256" key="1">
    <source>
        <dbReference type="SAM" id="MobiDB-lite"/>
    </source>
</evidence>
<feature type="region of interest" description="Disordered" evidence="1">
    <location>
        <begin position="13"/>
        <end position="35"/>
    </location>
</feature>
<name>A0AA96ZUE5_9EURY</name>
<organism evidence="2 3">
    <name type="scientific">Methanimicrococcus hongohii</name>
    <dbReference type="NCBI Taxonomy" id="3028295"/>
    <lineage>
        <taxon>Archaea</taxon>
        <taxon>Methanobacteriati</taxon>
        <taxon>Methanobacteriota</taxon>
        <taxon>Stenosarchaea group</taxon>
        <taxon>Methanomicrobia</taxon>
        <taxon>Methanosarcinales</taxon>
        <taxon>Methanosarcinaceae</taxon>
        <taxon>Methanimicrococcus</taxon>
    </lineage>
</organism>
<keyword evidence="3" id="KW-1185">Reference proteome</keyword>
<dbReference type="EMBL" id="CP131059">
    <property type="protein sequence ID" value="WNY23692.1"/>
    <property type="molecule type" value="Genomic_DNA"/>
</dbReference>
<evidence type="ECO:0000313" key="2">
    <source>
        <dbReference type="EMBL" id="WNY23692.1"/>
    </source>
</evidence>
<proteinExistence type="predicted"/>
<feature type="compositionally biased region" description="Basic and acidic residues" evidence="1">
    <location>
        <begin position="22"/>
        <end position="35"/>
    </location>
</feature>
<dbReference type="AlphaFoldDB" id="A0AA96ZUE5"/>
<evidence type="ECO:0000313" key="3">
    <source>
        <dbReference type="Proteomes" id="UP001302978"/>
    </source>
</evidence>
<accession>A0AA96ZUE5</accession>
<dbReference type="Proteomes" id="UP001302978">
    <property type="component" value="Chromosome"/>
</dbReference>
<dbReference type="GeneID" id="85195549"/>
<gene>
    <name evidence="2" type="ORF">MmiHf6_10050</name>
</gene>
<protein>
    <submittedName>
        <fullName evidence="2">Uncharacterized protein</fullName>
    </submittedName>
</protein>
<dbReference type="KEGG" id="mehf:MmiHf6_10050"/>
<reference evidence="2 3" key="1">
    <citation type="submission" date="2023-07" db="EMBL/GenBank/DDBJ databases">
        <title>Closed genoem sequence of Methanomicrococcus sp. Hf6.</title>
        <authorList>
            <person name="Poehlein A."/>
            <person name="Protasov E."/>
            <person name="Platt K."/>
            <person name="Reeh H."/>
            <person name="Daniel R."/>
            <person name="Brune A."/>
        </authorList>
    </citation>
    <scope>NUCLEOTIDE SEQUENCE [LARGE SCALE GENOMIC DNA]</scope>
    <source>
        <strain evidence="2 3">Hf6</strain>
    </source>
</reference>
<sequence length="66" mass="8079">MWYESFDEIFTYTGEAPEPTPEEMKKRKQTLKEGHEDIERQIQRIEMGFKLDGTRYKEGEIYLFRK</sequence>
<dbReference type="RefSeq" id="WP_316556832.1">
    <property type="nucleotide sequence ID" value="NZ_CP131059.1"/>
</dbReference>